<keyword evidence="5 11" id="KW-0805">Transcription regulation</keyword>
<feature type="compositionally biased region" description="Polar residues" evidence="12">
    <location>
        <begin position="1264"/>
        <end position="1280"/>
    </location>
</feature>
<evidence type="ECO:0000313" key="16">
    <source>
        <dbReference type="Proteomes" id="UP000799439"/>
    </source>
</evidence>
<feature type="region of interest" description="Disordered" evidence="12">
    <location>
        <begin position="682"/>
        <end position="728"/>
    </location>
</feature>
<dbReference type="InterPro" id="IPR009401">
    <property type="entry name" value="Med13_C"/>
</dbReference>
<organism evidence="15 16">
    <name type="scientific">Myriangium duriaei CBS 260.36</name>
    <dbReference type="NCBI Taxonomy" id="1168546"/>
    <lineage>
        <taxon>Eukaryota</taxon>
        <taxon>Fungi</taxon>
        <taxon>Dikarya</taxon>
        <taxon>Ascomycota</taxon>
        <taxon>Pezizomycotina</taxon>
        <taxon>Dothideomycetes</taxon>
        <taxon>Dothideomycetidae</taxon>
        <taxon>Myriangiales</taxon>
        <taxon>Myriangiaceae</taxon>
        <taxon>Myriangium</taxon>
    </lineage>
</organism>
<evidence type="ECO:0000256" key="9">
    <source>
        <dbReference type="ARBA" id="ARBA00025661"/>
    </source>
</evidence>
<evidence type="ECO:0000256" key="3">
    <source>
        <dbReference type="ARBA" id="ARBA00019618"/>
    </source>
</evidence>
<accession>A0A9P4MJ53</accession>
<feature type="compositionally biased region" description="Polar residues" evidence="12">
    <location>
        <begin position="704"/>
        <end position="728"/>
    </location>
</feature>
<evidence type="ECO:0000256" key="5">
    <source>
        <dbReference type="ARBA" id="ARBA00023015"/>
    </source>
</evidence>
<gene>
    <name evidence="15" type="ORF">K461DRAFT_315458</name>
</gene>
<feature type="compositionally biased region" description="Pro residues" evidence="12">
    <location>
        <begin position="1241"/>
        <end position="1253"/>
    </location>
</feature>
<dbReference type="InterPro" id="IPR051139">
    <property type="entry name" value="Mediator_complx_sub13"/>
</dbReference>
<protein>
    <recommendedName>
        <fullName evidence="3 11">Mediator of RNA polymerase II transcription subunit 13</fullName>
    </recommendedName>
    <alternativeName>
        <fullName evidence="10 11">Mediator complex subunit 13</fullName>
    </alternativeName>
</protein>
<evidence type="ECO:0000256" key="10">
    <source>
        <dbReference type="ARBA" id="ARBA00032008"/>
    </source>
</evidence>
<evidence type="ECO:0000256" key="4">
    <source>
        <dbReference type="ARBA" id="ARBA00022491"/>
    </source>
</evidence>
<feature type="compositionally biased region" description="Basic and acidic residues" evidence="12">
    <location>
        <begin position="485"/>
        <end position="495"/>
    </location>
</feature>
<dbReference type="Pfam" id="PF18296">
    <property type="entry name" value="MID_MedPIWI"/>
    <property type="match status" value="1"/>
</dbReference>
<dbReference type="GO" id="GO:0045944">
    <property type="term" value="P:positive regulation of transcription by RNA polymerase II"/>
    <property type="evidence" value="ECO:0007669"/>
    <property type="project" value="TreeGrafter"/>
</dbReference>
<dbReference type="PANTHER" id="PTHR48249">
    <property type="entry name" value="MEDIATOR OF RNA POLYMERASE II TRANSCRIPTION SUBUNIT 13"/>
    <property type="match status" value="1"/>
</dbReference>
<feature type="region of interest" description="Disordered" evidence="12">
    <location>
        <begin position="857"/>
        <end position="879"/>
    </location>
</feature>
<feature type="domain" description="MID" evidence="14">
    <location>
        <begin position="930"/>
        <end position="1088"/>
    </location>
</feature>
<comment type="similarity">
    <text evidence="2 11">Belongs to the Mediator complex subunit 13 family.</text>
</comment>
<dbReference type="PANTHER" id="PTHR48249:SF3">
    <property type="entry name" value="MEDIATOR OF RNA POLYMERASE II TRANSCRIPTION SUBUNIT 13"/>
    <property type="match status" value="1"/>
</dbReference>
<evidence type="ECO:0000256" key="6">
    <source>
        <dbReference type="ARBA" id="ARBA00023159"/>
    </source>
</evidence>
<name>A0A9P4MJ53_9PEZI</name>
<dbReference type="OrthoDB" id="103819at2759"/>
<comment type="subunit">
    <text evidence="11">Component of the SRB8-11 complex, which itself associates with the Mediator complex.</text>
</comment>
<feature type="domain" description="Mediator complex subunit Med13 C-terminal" evidence="13">
    <location>
        <begin position="1107"/>
        <end position="1417"/>
    </location>
</feature>
<proteinExistence type="inferred from homology"/>
<keyword evidence="16" id="KW-1185">Reference proteome</keyword>
<dbReference type="GO" id="GO:0016592">
    <property type="term" value="C:mediator complex"/>
    <property type="evidence" value="ECO:0007669"/>
    <property type="project" value="InterPro"/>
</dbReference>
<keyword evidence="6 11" id="KW-0010">Activator</keyword>
<dbReference type="Pfam" id="PF06333">
    <property type="entry name" value="Med13_C"/>
    <property type="match status" value="1"/>
</dbReference>
<dbReference type="InterPro" id="IPR041285">
    <property type="entry name" value="MID_MedPIWI"/>
</dbReference>
<dbReference type="EMBL" id="ML996091">
    <property type="protein sequence ID" value="KAF2149441.1"/>
    <property type="molecule type" value="Genomic_DNA"/>
</dbReference>
<evidence type="ECO:0000259" key="14">
    <source>
        <dbReference type="Pfam" id="PF18296"/>
    </source>
</evidence>
<keyword evidence="7 11" id="KW-0804">Transcription</keyword>
<keyword evidence="8 11" id="KW-0539">Nucleus</keyword>
<feature type="compositionally biased region" description="Acidic residues" evidence="12">
    <location>
        <begin position="436"/>
        <end position="457"/>
    </location>
</feature>
<feature type="region of interest" description="Disordered" evidence="12">
    <location>
        <begin position="1236"/>
        <end position="1302"/>
    </location>
</feature>
<evidence type="ECO:0000256" key="2">
    <source>
        <dbReference type="ARBA" id="ARBA00009354"/>
    </source>
</evidence>
<keyword evidence="4 11" id="KW-0678">Repressor</keyword>
<evidence type="ECO:0000313" key="15">
    <source>
        <dbReference type="EMBL" id="KAF2149441.1"/>
    </source>
</evidence>
<sequence length="1429" mass="156619">MDFLRSCLTNVQLLSNDMVEFSVYRKAANNRHEGNSMDQELVNDIDNSDQIKTLRNAGQLVAYSREDGLLWVFHVRNRSTTQPDAAQWVLDRQSKLSPALIVEYFTVTQSSDTSQDKLRFYQALTTLVQGELSLGGRASGVGFLTWLVSPQNNKSTNVQSLSFEHTSNFIFSITLRTAANGSLVYLPEINPTSLGLVAHSIADKARLDGYLDHPILLAPARLPAILTGLVKQDEGGKWLDDAVKWFTDRYPFLPIGDLSQPSDWIVARPHSRLLVDASNPDSTDRLGAFLWPACLCVASTTFDNGSDHTLDTFLPFGFEAPHFEDPLRKAEEWFLAKPEREAAAMSLQSTDAFQTNAFDQAMEDDFDAAASPLFLRNTESNNAHGVYPTPPDGVASVVGQPAVVGASTVEEPMEEDGPAQNVSNDSEQLPVTGSDDRDDVGDDNEDLFGDMDEDEDVFGNPNVTDADFNFFDESASGRVGTSRRMSPEKSHRPPTRDTSLQSGVRLKSGSNEDIHMTDLTANTSQKPPKCQETASDYSKATLGSVPELHVFTDQAGHLPAEFTDVAAASASPKSGVATPPLSPILVKDKLFFGNHSSTIQRNGQENRQFSPVEFRNEANMANSKYSLGGKFSSKMNEQQSPVVELSKRSISLRNFLEQHDDNYRPSKSNGVSRFVRNKLLVDDSDDSDTDSTSTLRNDTLRNGRAQNENDSASQRSVKESGNANSTSRRLQDIASRLDLSKIISEEWSRASVSRSTFLDCAGVCNIIMARSLLAEQPKDAHLSLWDLFDFDAIDLIEIAQLVAANSTHGHEDLEGLQLLSSFSRLSSERDRCSTSMVDATDAKILTLPNLATISIGTANSGTNESSGQSAPRPTPKRSSTVLGASAFGQQLFPLNAPFVRLRRADATWDMLSSAVAFWEPLGLEPTHGAKHVTADLVIVGSNDFLDNCLLFFNDLQYFYEACKLGQHETGAKVHRKLPSSNMGSPNDTPVRLLLTALKDAFRDLSAKVNQRARQHPNRPSVVYLFSPFRDPSMMKFSCACYRVFYKELSPEAKNVVLRIIPLEKIICQNNATASKSQALIHLALSVYNTVEMDTLKASRGIERILSTPSVILVSPIPRKINFSVSETPPLNLMQEAQVIHVAYAISLDGRWLTAAWTDYTGKHQSTYSFCLYKADYDTILLSLKDYTQSLMTADTTWRLIVAFAGHSQPVDHKTWTSLAGPNIAVTSVDICLTPPVQIYPRPDPSSPAPPPTSTTPIIPQTASLTPVSTPQATSTLSPTDASHHPPTPSSDQPNISLPDADPDAHLIDIRDESYALVLPFSAVRPRRVPTPRPLAAGMLLKRGPGTPNVPLPALGVDVVAIAPPRLTQGQTAWLMPRSPEYVLREVLAWYRGLGLLGRLRGVGGCERGEVPWHVGVVLRAAGALEGFFE</sequence>
<feature type="region of interest" description="Disordered" evidence="12">
    <location>
        <begin position="409"/>
        <end position="513"/>
    </location>
</feature>
<comment type="subcellular location">
    <subcellularLocation>
        <location evidence="1 11">Nucleus</location>
    </subcellularLocation>
</comment>
<dbReference type="GO" id="GO:0003713">
    <property type="term" value="F:transcription coactivator activity"/>
    <property type="evidence" value="ECO:0007669"/>
    <property type="project" value="TreeGrafter"/>
</dbReference>
<feature type="compositionally biased region" description="Low complexity" evidence="12">
    <location>
        <begin position="1254"/>
        <end position="1263"/>
    </location>
</feature>
<evidence type="ECO:0000256" key="11">
    <source>
        <dbReference type="RuleBase" id="RU364134"/>
    </source>
</evidence>
<comment type="function">
    <text evidence="9 11">Component of the SRB8-11 complex. The SRB8-11 complex is a regulatory module of the Mediator complex which is itself involved in regulation of basal and activated RNA polymerase II-dependent transcription. The SRB8-11 complex may be involved in the transcriptional repression of a subset of genes regulated by Mediator. It may inhibit the association of the Mediator complex with RNA polymerase II to form the holoenzyme complex.</text>
</comment>
<evidence type="ECO:0000256" key="8">
    <source>
        <dbReference type="ARBA" id="ARBA00023242"/>
    </source>
</evidence>
<evidence type="ECO:0000256" key="1">
    <source>
        <dbReference type="ARBA" id="ARBA00004123"/>
    </source>
</evidence>
<comment type="caution">
    <text evidence="15">The sequence shown here is derived from an EMBL/GenBank/DDBJ whole genome shotgun (WGS) entry which is preliminary data.</text>
</comment>
<evidence type="ECO:0000259" key="13">
    <source>
        <dbReference type="Pfam" id="PF06333"/>
    </source>
</evidence>
<reference evidence="15" key="1">
    <citation type="journal article" date="2020" name="Stud. Mycol.">
        <title>101 Dothideomycetes genomes: a test case for predicting lifestyles and emergence of pathogens.</title>
        <authorList>
            <person name="Haridas S."/>
            <person name="Albert R."/>
            <person name="Binder M."/>
            <person name="Bloem J."/>
            <person name="Labutti K."/>
            <person name="Salamov A."/>
            <person name="Andreopoulos B."/>
            <person name="Baker S."/>
            <person name="Barry K."/>
            <person name="Bills G."/>
            <person name="Bluhm B."/>
            <person name="Cannon C."/>
            <person name="Castanera R."/>
            <person name="Culley D."/>
            <person name="Daum C."/>
            <person name="Ezra D."/>
            <person name="Gonzalez J."/>
            <person name="Henrissat B."/>
            <person name="Kuo A."/>
            <person name="Liang C."/>
            <person name="Lipzen A."/>
            <person name="Lutzoni F."/>
            <person name="Magnuson J."/>
            <person name="Mondo S."/>
            <person name="Nolan M."/>
            <person name="Ohm R."/>
            <person name="Pangilinan J."/>
            <person name="Park H.-J."/>
            <person name="Ramirez L."/>
            <person name="Alfaro M."/>
            <person name="Sun H."/>
            <person name="Tritt A."/>
            <person name="Yoshinaga Y."/>
            <person name="Zwiers L.-H."/>
            <person name="Turgeon B."/>
            <person name="Goodwin S."/>
            <person name="Spatafora J."/>
            <person name="Crous P."/>
            <person name="Grigoriev I."/>
        </authorList>
    </citation>
    <scope>NUCLEOTIDE SEQUENCE</scope>
    <source>
        <strain evidence="15">CBS 260.36</strain>
    </source>
</reference>
<dbReference type="Proteomes" id="UP000799439">
    <property type="component" value="Unassembled WGS sequence"/>
</dbReference>
<feature type="compositionally biased region" description="Polar residues" evidence="12">
    <location>
        <begin position="420"/>
        <end position="431"/>
    </location>
</feature>
<evidence type="ECO:0000256" key="7">
    <source>
        <dbReference type="ARBA" id="ARBA00023163"/>
    </source>
</evidence>
<evidence type="ECO:0000256" key="12">
    <source>
        <dbReference type="SAM" id="MobiDB-lite"/>
    </source>
</evidence>